<feature type="non-terminal residue" evidence="2">
    <location>
        <position position="1"/>
    </location>
</feature>
<evidence type="ECO:0000256" key="1">
    <source>
        <dbReference type="SAM" id="MobiDB-lite"/>
    </source>
</evidence>
<proteinExistence type="predicted"/>
<protein>
    <submittedName>
        <fullName evidence="2">Uncharacterized protein</fullName>
    </submittedName>
</protein>
<feature type="compositionally biased region" description="Polar residues" evidence="1">
    <location>
        <begin position="70"/>
        <end position="83"/>
    </location>
</feature>
<name>A0A9Q0EU36_9TELE</name>
<dbReference type="EMBL" id="JANIIK010000035">
    <property type="protein sequence ID" value="KAJ3613484.1"/>
    <property type="molecule type" value="Genomic_DNA"/>
</dbReference>
<accession>A0A9Q0EU36</accession>
<comment type="caution">
    <text evidence="2">The sequence shown here is derived from an EMBL/GenBank/DDBJ whole genome shotgun (WGS) entry which is preliminary data.</text>
</comment>
<reference evidence="2" key="1">
    <citation type="submission" date="2022-07" db="EMBL/GenBank/DDBJ databases">
        <title>Chromosome-level genome of Muraenolepis orangiensis.</title>
        <authorList>
            <person name="Kim J."/>
        </authorList>
    </citation>
    <scope>NUCLEOTIDE SEQUENCE</scope>
    <source>
        <strain evidence="2">KU_S4_2022</strain>
        <tissue evidence="2">Muscle</tissue>
    </source>
</reference>
<organism evidence="2 3">
    <name type="scientific">Muraenolepis orangiensis</name>
    <name type="common">Patagonian moray cod</name>
    <dbReference type="NCBI Taxonomy" id="630683"/>
    <lineage>
        <taxon>Eukaryota</taxon>
        <taxon>Metazoa</taxon>
        <taxon>Chordata</taxon>
        <taxon>Craniata</taxon>
        <taxon>Vertebrata</taxon>
        <taxon>Euteleostomi</taxon>
        <taxon>Actinopterygii</taxon>
        <taxon>Neopterygii</taxon>
        <taxon>Teleostei</taxon>
        <taxon>Neoteleostei</taxon>
        <taxon>Acanthomorphata</taxon>
        <taxon>Zeiogadaria</taxon>
        <taxon>Gadariae</taxon>
        <taxon>Gadiformes</taxon>
        <taxon>Muraenolepidoidei</taxon>
        <taxon>Muraenolepididae</taxon>
        <taxon>Muraenolepis</taxon>
    </lineage>
</organism>
<sequence>QTNVCVGLLCNRDIKRRRKTSALPTRMSADILFHREELGEEAIPPPEAVATSEGMEELPAALDPPDLYRPQTSFDPQRSQLDN</sequence>
<evidence type="ECO:0000313" key="3">
    <source>
        <dbReference type="Proteomes" id="UP001148018"/>
    </source>
</evidence>
<keyword evidence="3" id="KW-1185">Reference proteome</keyword>
<gene>
    <name evidence="2" type="ORF">NHX12_019733</name>
</gene>
<feature type="region of interest" description="Disordered" evidence="1">
    <location>
        <begin position="47"/>
        <end position="83"/>
    </location>
</feature>
<evidence type="ECO:0000313" key="2">
    <source>
        <dbReference type="EMBL" id="KAJ3613484.1"/>
    </source>
</evidence>
<dbReference type="AlphaFoldDB" id="A0A9Q0EU36"/>
<dbReference type="Proteomes" id="UP001148018">
    <property type="component" value="Unassembled WGS sequence"/>
</dbReference>